<dbReference type="InterPro" id="IPR029058">
    <property type="entry name" value="AB_hydrolase_fold"/>
</dbReference>
<dbReference type="AlphaFoldDB" id="A0A8J3IEQ1"/>
<organism evidence="3 4">
    <name type="scientific">Reticulibacter mediterranei</name>
    <dbReference type="NCBI Taxonomy" id="2778369"/>
    <lineage>
        <taxon>Bacteria</taxon>
        <taxon>Bacillati</taxon>
        <taxon>Chloroflexota</taxon>
        <taxon>Ktedonobacteria</taxon>
        <taxon>Ktedonobacterales</taxon>
        <taxon>Reticulibacteraceae</taxon>
        <taxon>Reticulibacter</taxon>
    </lineage>
</organism>
<evidence type="ECO:0000313" key="3">
    <source>
        <dbReference type="EMBL" id="GHO91153.1"/>
    </source>
</evidence>
<gene>
    <name evidence="3" type="ORF">KSF_012010</name>
</gene>
<sequence length="588" mass="65986">MTTQETVPVSVELNVPATMRDGTILRANIYRPAQGQWPVLLMRTPYGKDLPMAALPLDPVQVANRGYIVIVQDCRGRMASQGDWSPYRNEALDGVDTITWAAQLPYSNGDVGMFGMSYMGADQWLTALHQPATLKVIAPLLAWNNPLNGSNFRAGAFELGRMASWNLMMGMGVLMRRHNGDPVELGRSIAALIQKGDKLGTEGYWSLPLKQFSSLINLDVAPSFFDALEHPMDREFYEEITMRGKQERVTVPSFNISGWYDVFLQDTLDNFSQARQRGSTPEARQSNLLVGPWSHGNFSNPIGEINFGFAASAALINLQSDLTSMQMRWFDHWLKGTDTGITSEAPIKLFIMGANIWRDEYEWPLARTVETRFYLHSNGQANSLNGDGRLSTEPPAEEEADRYIYDPAHPVMTRGGNLLMALEFPGGPFDQRPTESRTDVLVYSTPPLEQDIEVTGRIRVYLWAISSAPDTDFVARLVDVHPDGYARNLADGIIRARYRNIERGEAPTLIEPEKAYEYEIDLWSTSNLFKAGHRVRLDITSSNFPRWDRNPNTGHPLGNDAELVEAKQTILHDQEHPSYIVLPVVPNP</sequence>
<dbReference type="InterPro" id="IPR013736">
    <property type="entry name" value="Xaa-Pro_dipept_C"/>
</dbReference>
<keyword evidence="4" id="KW-1185">Reference proteome</keyword>
<dbReference type="EMBL" id="BNJK01000001">
    <property type="protein sequence ID" value="GHO91153.1"/>
    <property type="molecule type" value="Genomic_DNA"/>
</dbReference>
<protein>
    <submittedName>
        <fullName evidence="3">X-Pro dipeptidyl-peptidase</fullName>
    </submittedName>
</protein>
<dbReference type="PANTHER" id="PTHR43056">
    <property type="entry name" value="PEPTIDASE S9 PROLYL OLIGOPEPTIDASE"/>
    <property type="match status" value="1"/>
</dbReference>
<evidence type="ECO:0000259" key="2">
    <source>
        <dbReference type="SMART" id="SM00939"/>
    </source>
</evidence>
<comment type="caution">
    <text evidence="3">The sequence shown here is derived from an EMBL/GenBank/DDBJ whole genome shotgun (WGS) entry which is preliminary data.</text>
</comment>
<dbReference type="SUPFAM" id="SSF49785">
    <property type="entry name" value="Galactose-binding domain-like"/>
    <property type="match status" value="1"/>
</dbReference>
<dbReference type="RefSeq" id="WP_220202069.1">
    <property type="nucleotide sequence ID" value="NZ_BNJK01000001.1"/>
</dbReference>
<dbReference type="SMART" id="SM00939">
    <property type="entry name" value="PepX_C"/>
    <property type="match status" value="1"/>
</dbReference>
<proteinExistence type="predicted"/>
<accession>A0A8J3IEQ1</accession>
<dbReference type="Gene3D" id="1.10.3020.10">
    <property type="entry name" value="alpha-amino acid ester hydrolase ( Helical cap domain)"/>
    <property type="match status" value="1"/>
</dbReference>
<dbReference type="InterPro" id="IPR050585">
    <property type="entry name" value="Xaa-Pro_dipeptidyl-ppase/CocE"/>
</dbReference>
<dbReference type="Proteomes" id="UP000597444">
    <property type="component" value="Unassembled WGS sequence"/>
</dbReference>
<dbReference type="PANTHER" id="PTHR43056:SF10">
    <property type="entry name" value="COCE_NOND FAMILY, PUTATIVE (AFU_ORTHOLOGUE AFUA_7G00600)-RELATED"/>
    <property type="match status" value="1"/>
</dbReference>
<dbReference type="Pfam" id="PF02129">
    <property type="entry name" value="Peptidase_S15"/>
    <property type="match status" value="1"/>
</dbReference>
<dbReference type="GO" id="GO:0008239">
    <property type="term" value="F:dipeptidyl-peptidase activity"/>
    <property type="evidence" value="ECO:0007669"/>
    <property type="project" value="InterPro"/>
</dbReference>
<dbReference type="Pfam" id="PF08530">
    <property type="entry name" value="PepX_C"/>
    <property type="match status" value="1"/>
</dbReference>
<dbReference type="Gene3D" id="3.40.50.1820">
    <property type="entry name" value="alpha/beta hydrolase"/>
    <property type="match status" value="1"/>
</dbReference>
<dbReference type="Gene3D" id="2.60.120.260">
    <property type="entry name" value="Galactose-binding domain-like"/>
    <property type="match status" value="1"/>
</dbReference>
<name>A0A8J3IEQ1_9CHLR</name>
<reference evidence="3" key="1">
    <citation type="submission" date="2020-10" db="EMBL/GenBank/DDBJ databases">
        <title>Taxonomic study of unclassified bacteria belonging to the class Ktedonobacteria.</title>
        <authorList>
            <person name="Yabe S."/>
            <person name="Wang C.M."/>
            <person name="Zheng Y."/>
            <person name="Sakai Y."/>
            <person name="Cavaletti L."/>
            <person name="Monciardini P."/>
            <person name="Donadio S."/>
        </authorList>
    </citation>
    <scope>NUCLEOTIDE SEQUENCE</scope>
    <source>
        <strain evidence="3">ID150040</strain>
    </source>
</reference>
<feature type="domain" description="Xaa-Pro dipeptidyl-peptidase C-terminal" evidence="2">
    <location>
        <begin position="327"/>
        <end position="581"/>
    </location>
</feature>
<dbReference type="NCBIfam" id="TIGR00976">
    <property type="entry name" value="CocE_NonD"/>
    <property type="match status" value="1"/>
</dbReference>
<keyword evidence="1" id="KW-0378">Hydrolase</keyword>
<dbReference type="InterPro" id="IPR008979">
    <property type="entry name" value="Galactose-bd-like_sf"/>
</dbReference>
<dbReference type="InterPro" id="IPR005674">
    <property type="entry name" value="CocE/Ser_esterase"/>
</dbReference>
<evidence type="ECO:0000313" key="4">
    <source>
        <dbReference type="Proteomes" id="UP000597444"/>
    </source>
</evidence>
<dbReference type="InterPro" id="IPR000383">
    <property type="entry name" value="Xaa-Pro-like_dom"/>
</dbReference>
<dbReference type="SUPFAM" id="SSF53474">
    <property type="entry name" value="alpha/beta-Hydrolases"/>
    <property type="match status" value="1"/>
</dbReference>
<evidence type="ECO:0000256" key="1">
    <source>
        <dbReference type="ARBA" id="ARBA00022801"/>
    </source>
</evidence>